<dbReference type="OrthoDB" id="9775794at2"/>
<dbReference type="Gene3D" id="3.90.226.10">
    <property type="entry name" value="2-enoyl-CoA Hydratase, Chain A, domain 1"/>
    <property type="match status" value="1"/>
</dbReference>
<evidence type="ECO:0000256" key="1">
    <source>
        <dbReference type="ARBA" id="ARBA00005254"/>
    </source>
</evidence>
<dbReference type="InterPro" id="IPR001753">
    <property type="entry name" value="Enoyl-CoA_hydra/iso"/>
</dbReference>
<dbReference type="RefSeq" id="WP_062610311.1">
    <property type="nucleotide sequence ID" value="NZ_FCOX02000046.1"/>
</dbReference>
<sequence>MREFETVKVEQVGAAGVLTLNRPEKRNAINFKMMDEIEAALADLGVSDAVYGVIVTGAGACFSSGVDLNGMRDMSAARDFTEYMSRWRRLNKLFETNPKPIVAAIEGYCLTGGLELATACDLRVGAEGSSYTITSSKIGTVPGAGGTQRLPRLIGVSNALDILFSAEPVDANRARQMGLLNRLTNRGGALEEALNMVETYAQRAPLSLQFCKRAVYAGMNMSLDDALEFEGFVVNTIYTTTDKQEGVRAFLEKRAPRFTGR</sequence>
<dbReference type="AlphaFoldDB" id="A0A158E4D2"/>
<comment type="caution">
    <text evidence="3">The sequence shown here is derived from an EMBL/GenBank/DDBJ whole genome shotgun (WGS) entry which is preliminary data.</text>
</comment>
<comment type="similarity">
    <text evidence="1">Belongs to the enoyl-CoA hydratase/isomerase family.</text>
</comment>
<protein>
    <submittedName>
        <fullName evidence="3">Short chain enoyl-CoA hydratase</fullName>
    </submittedName>
</protein>
<name>A0A158E4D2_9BURK</name>
<proteinExistence type="inferred from homology"/>
<evidence type="ECO:0000256" key="2">
    <source>
        <dbReference type="ARBA" id="ARBA00023239"/>
    </source>
</evidence>
<keyword evidence="4" id="KW-1185">Reference proteome</keyword>
<dbReference type="GO" id="GO:0016836">
    <property type="term" value="F:hydro-lyase activity"/>
    <property type="evidence" value="ECO:0007669"/>
    <property type="project" value="UniProtKB-ARBA"/>
</dbReference>
<accession>A0A158E4D2</accession>
<dbReference type="FunFam" id="1.10.12.10:FF:000001">
    <property type="entry name" value="Probable enoyl-CoA hydratase, mitochondrial"/>
    <property type="match status" value="1"/>
</dbReference>
<dbReference type="EMBL" id="FCOX02000046">
    <property type="protein sequence ID" value="SAL01709.1"/>
    <property type="molecule type" value="Genomic_DNA"/>
</dbReference>
<dbReference type="Pfam" id="PF00378">
    <property type="entry name" value="ECH_1"/>
    <property type="match status" value="1"/>
</dbReference>
<evidence type="ECO:0000313" key="4">
    <source>
        <dbReference type="Proteomes" id="UP000071859"/>
    </source>
</evidence>
<gene>
    <name evidence="3" type="ORF">AWB78_06192</name>
</gene>
<dbReference type="CDD" id="cd06558">
    <property type="entry name" value="crotonase-like"/>
    <property type="match status" value="1"/>
</dbReference>
<dbReference type="PANTHER" id="PTHR11941">
    <property type="entry name" value="ENOYL-COA HYDRATASE-RELATED"/>
    <property type="match status" value="1"/>
</dbReference>
<organism evidence="3 4">
    <name type="scientific">Caballeronia calidae</name>
    <dbReference type="NCBI Taxonomy" id="1777139"/>
    <lineage>
        <taxon>Bacteria</taxon>
        <taxon>Pseudomonadati</taxon>
        <taxon>Pseudomonadota</taxon>
        <taxon>Betaproteobacteria</taxon>
        <taxon>Burkholderiales</taxon>
        <taxon>Burkholderiaceae</taxon>
        <taxon>Caballeronia</taxon>
    </lineage>
</organism>
<dbReference type="InterPro" id="IPR014748">
    <property type="entry name" value="Enoyl-CoA_hydra_C"/>
</dbReference>
<reference evidence="3" key="1">
    <citation type="submission" date="2016-01" db="EMBL/GenBank/DDBJ databases">
        <authorList>
            <person name="Peeters C."/>
        </authorList>
    </citation>
    <scope>NUCLEOTIDE SEQUENCE</scope>
    <source>
        <strain evidence="3">LMG 29321</strain>
    </source>
</reference>
<dbReference type="Gene3D" id="1.10.12.10">
    <property type="entry name" value="Lyase 2-enoyl-coa Hydratase, Chain A, domain 2"/>
    <property type="match status" value="1"/>
</dbReference>
<dbReference type="SUPFAM" id="SSF52096">
    <property type="entry name" value="ClpP/crotonase"/>
    <property type="match status" value="1"/>
</dbReference>
<dbReference type="PANTHER" id="PTHR11941:SF54">
    <property type="entry name" value="ENOYL-COA HYDRATASE, MITOCHONDRIAL"/>
    <property type="match status" value="1"/>
</dbReference>
<dbReference type="GO" id="GO:0006635">
    <property type="term" value="P:fatty acid beta-oxidation"/>
    <property type="evidence" value="ECO:0007669"/>
    <property type="project" value="TreeGrafter"/>
</dbReference>
<evidence type="ECO:0000313" key="3">
    <source>
        <dbReference type="EMBL" id="SAL01709.1"/>
    </source>
</evidence>
<keyword evidence="2" id="KW-0456">Lyase</keyword>
<dbReference type="InterPro" id="IPR029045">
    <property type="entry name" value="ClpP/crotonase-like_dom_sf"/>
</dbReference>
<dbReference type="Proteomes" id="UP000071859">
    <property type="component" value="Unassembled WGS sequence"/>
</dbReference>